<proteinExistence type="predicted"/>
<accession>E2BER5</accession>
<name>E2BER5_HARSA</name>
<protein>
    <submittedName>
        <fullName evidence="2">Uncharacterized protein</fullName>
    </submittedName>
</protein>
<evidence type="ECO:0000313" key="3">
    <source>
        <dbReference type="Proteomes" id="UP000008237"/>
    </source>
</evidence>
<evidence type="ECO:0000256" key="1">
    <source>
        <dbReference type="SAM" id="MobiDB-lite"/>
    </source>
</evidence>
<dbReference type="AlphaFoldDB" id="E2BER5"/>
<reference evidence="2 3" key="1">
    <citation type="journal article" date="2010" name="Science">
        <title>Genomic comparison of the ants Camponotus floridanus and Harpegnathos saltator.</title>
        <authorList>
            <person name="Bonasio R."/>
            <person name="Zhang G."/>
            <person name="Ye C."/>
            <person name="Mutti N.S."/>
            <person name="Fang X."/>
            <person name="Qin N."/>
            <person name="Donahue G."/>
            <person name="Yang P."/>
            <person name="Li Q."/>
            <person name="Li C."/>
            <person name="Zhang P."/>
            <person name="Huang Z."/>
            <person name="Berger S.L."/>
            <person name="Reinberg D."/>
            <person name="Wang J."/>
            <person name="Liebig J."/>
        </authorList>
    </citation>
    <scope>NUCLEOTIDE SEQUENCE [LARGE SCALE GENOMIC DNA]</scope>
    <source>
        <strain evidence="2 3">R22 G/1</strain>
    </source>
</reference>
<sequence>MQDASEAGETQDFRISQAILVEVQQGIGYERSKEHQRDKSEDQRACEATKKADTVNNQGTNITEYLENAVREIHDYAVNSSGANNYVALTLAS</sequence>
<gene>
    <name evidence="2" type="ORF">EAI_03090</name>
</gene>
<dbReference type="Proteomes" id="UP000008237">
    <property type="component" value="Unassembled WGS sequence"/>
</dbReference>
<keyword evidence="3" id="KW-1185">Reference proteome</keyword>
<organism evidence="3">
    <name type="scientific">Harpegnathos saltator</name>
    <name type="common">Jerdon's jumping ant</name>
    <dbReference type="NCBI Taxonomy" id="610380"/>
    <lineage>
        <taxon>Eukaryota</taxon>
        <taxon>Metazoa</taxon>
        <taxon>Ecdysozoa</taxon>
        <taxon>Arthropoda</taxon>
        <taxon>Hexapoda</taxon>
        <taxon>Insecta</taxon>
        <taxon>Pterygota</taxon>
        <taxon>Neoptera</taxon>
        <taxon>Endopterygota</taxon>
        <taxon>Hymenoptera</taxon>
        <taxon>Apocrita</taxon>
        <taxon>Aculeata</taxon>
        <taxon>Formicoidea</taxon>
        <taxon>Formicidae</taxon>
        <taxon>Ponerinae</taxon>
        <taxon>Ponerini</taxon>
        <taxon>Harpegnathos</taxon>
    </lineage>
</organism>
<feature type="region of interest" description="Disordered" evidence="1">
    <location>
        <begin position="30"/>
        <end position="52"/>
    </location>
</feature>
<dbReference type="EMBL" id="GL447847">
    <property type="protein sequence ID" value="EFN85814.1"/>
    <property type="molecule type" value="Genomic_DNA"/>
</dbReference>
<evidence type="ECO:0000313" key="2">
    <source>
        <dbReference type="EMBL" id="EFN85814.1"/>
    </source>
</evidence>
<dbReference type="InParanoid" id="E2BER5"/>